<dbReference type="Gene3D" id="3.40.50.10330">
    <property type="entry name" value="Probable inorganic polyphosphate/atp-NAD kinase, domain 1"/>
    <property type="match status" value="1"/>
</dbReference>
<keyword evidence="8" id="KW-1208">Phospholipid metabolism</keyword>
<sequence>MRLDGRVQPAEIVYVVNPASGRGNAVPHDEREHVEIVTGETFRELHDRAIAAIERRPRALVVQGGDGMVSLGAALVDGTGIPLGVVPTGSGNDFARSAGIPRHAPAATAQALVSGILDRTATTRAVDLLRIRLGERHAVAVNSLNIGFDARVNHVANRMRLPGTARYVAALLRSLRHFVPFTAELRLNDGEARIDPSAQVLAVANGASCGGGIRLAPAARLDSGEFELVHVRGASKLQLLTLFPIAMVGRHTGLRVVDISQARRLRARIPSGVYVYADGERLRGADDPHPLDLEVTVAPGALRLVVPAAG</sequence>
<keyword evidence="7" id="KW-0444">Lipid biosynthesis</keyword>
<reference evidence="11" key="1">
    <citation type="journal article" date="2019" name="Int. J. Syst. Evol. Microbiol.">
        <title>The Global Catalogue of Microorganisms (GCM) 10K type strain sequencing project: providing services to taxonomists for standard genome sequencing and annotation.</title>
        <authorList>
            <consortium name="The Broad Institute Genomics Platform"/>
            <consortium name="The Broad Institute Genome Sequencing Center for Infectious Disease"/>
            <person name="Wu L."/>
            <person name="Ma J."/>
        </authorList>
    </citation>
    <scope>NUCLEOTIDE SEQUENCE [LARGE SCALE GENOMIC DNA]</scope>
    <source>
        <strain evidence="11">TISTR 1514</strain>
    </source>
</reference>
<evidence type="ECO:0000256" key="6">
    <source>
        <dbReference type="ARBA" id="ARBA00022840"/>
    </source>
</evidence>
<dbReference type="Gene3D" id="2.60.200.40">
    <property type="match status" value="1"/>
</dbReference>
<comment type="caution">
    <text evidence="10">The sequence shown here is derived from an EMBL/GenBank/DDBJ whole genome shotgun (WGS) entry which is preliminary data.</text>
</comment>
<dbReference type="InterPro" id="IPR001206">
    <property type="entry name" value="Diacylglycerol_kinase_cat_dom"/>
</dbReference>
<evidence type="ECO:0000256" key="2">
    <source>
        <dbReference type="ARBA" id="ARBA00005983"/>
    </source>
</evidence>
<proteinExistence type="inferred from homology"/>
<keyword evidence="7" id="KW-0443">Lipid metabolism</keyword>
<evidence type="ECO:0000256" key="7">
    <source>
        <dbReference type="ARBA" id="ARBA00023209"/>
    </source>
</evidence>
<dbReference type="InterPro" id="IPR045540">
    <property type="entry name" value="YegS/DAGK_C"/>
</dbReference>
<evidence type="ECO:0000313" key="11">
    <source>
        <dbReference type="Proteomes" id="UP001597492"/>
    </source>
</evidence>
<dbReference type="EC" id="2.7.1.-" evidence="10"/>
<dbReference type="PANTHER" id="PTHR12358:SF106">
    <property type="entry name" value="LIPID KINASE YEGS"/>
    <property type="match status" value="1"/>
</dbReference>
<evidence type="ECO:0000256" key="1">
    <source>
        <dbReference type="ARBA" id="ARBA00001946"/>
    </source>
</evidence>
<evidence type="ECO:0000256" key="5">
    <source>
        <dbReference type="ARBA" id="ARBA00022777"/>
    </source>
</evidence>
<dbReference type="PROSITE" id="PS50146">
    <property type="entry name" value="DAGK"/>
    <property type="match status" value="1"/>
</dbReference>
<keyword evidence="3 10" id="KW-0808">Transferase</keyword>
<organism evidence="10 11">
    <name type="scientific">Gulosibacter faecalis</name>
    <dbReference type="NCBI Taxonomy" id="272240"/>
    <lineage>
        <taxon>Bacteria</taxon>
        <taxon>Bacillati</taxon>
        <taxon>Actinomycetota</taxon>
        <taxon>Actinomycetes</taxon>
        <taxon>Micrococcales</taxon>
        <taxon>Microbacteriaceae</taxon>
        <taxon>Gulosibacter</taxon>
    </lineage>
</organism>
<dbReference type="Pfam" id="PF19279">
    <property type="entry name" value="YegS_C"/>
    <property type="match status" value="1"/>
</dbReference>
<keyword evidence="5 10" id="KW-0418">Kinase</keyword>
<accession>A0ABW5V3N8</accession>
<comment type="cofactor">
    <cofactor evidence="1">
        <name>Mg(2+)</name>
        <dbReference type="ChEBI" id="CHEBI:18420"/>
    </cofactor>
</comment>
<evidence type="ECO:0000259" key="9">
    <source>
        <dbReference type="PROSITE" id="PS50146"/>
    </source>
</evidence>
<keyword evidence="11" id="KW-1185">Reference proteome</keyword>
<dbReference type="InterPro" id="IPR017438">
    <property type="entry name" value="ATP-NAD_kinase_N"/>
</dbReference>
<dbReference type="InterPro" id="IPR016064">
    <property type="entry name" value="NAD/diacylglycerol_kinase_sf"/>
</dbReference>
<evidence type="ECO:0000256" key="3">
    <source>
        <dbReference type="ARBA" id="ARBA00022679"/>
    </source>
</evidence>
<keyword evidence="6" id="KW-0067">ATP-binding</keyword>
<dbReference type="SUPFAM" id="SSF111331">
    <property type="entry name" value="NAD kinase/diacylglycerol kinase-like"/>
    <property type="match status" value="1"/>
</dbReference>
<gene>
    <name evidence="10" type="ORF">ACFSW7_12665</name>
</gene>
<dbReference type="InterPro" id="IPR050187">
    <property type="entry name" value="Lipid_Phosphate_FormReg"/>
</dbReference>
<keyword evidence="7" id="KW-0594">Phospholipid biosynthesis</keyword>
<dbReference type="GO" id="GO:0016301">
    <property type="term" value="F:kinase activity"/>
    <property type="evidence" value="ECO:0007669"/>
    <property type="project" value="UniProtKB-KW"/>
</dbReference>
<dbReference type="PANTHER" id="PTHR12358">
    <property type="entry name" value="SPHINGOSINE KINASE"/>
    <property type="match status" value="1"/>
</dbReference>
<keyword evidence="4" id="KW-0547">Nucleotide-binding</keyword>
<dbReference type="Pfam" id="PF00781">
    <property type="entry name" value="DAGK_cat"/>
    <property type="match status" value="1"/>
</dbReference>
<evidence type="ECO:0000256" key="8">
    <source>
        <dbReference type="ARBA" id="ARBA00023264"/>
    </source>
</evidence>
<dbReference type="EMBL" id="JBHUNE010000009">
    <property type="protein sequence ID" value="MFD2759229.1"/>
    <property type="molecule type" value="Genomic_DNA"/>
</dbReference>
<evidence type="ECO:0000256" key="4">
    <source>
        <dbReference type="ARBA" id="ARBA00022741"/>
    </source>
</evidence>
<protein>
    <submittedName>
        <fullName evidence="10">Diacylglycerol/lipid kinase family protein</fullName>
        <ecNumber evidence="10">2.7.1.-</ecNumber>
    </submittedName>
</protein>
<dbReference type="SMART" id="SM00046">
    <property type="entry name" value="DAGKc"/>
    <property type="match status" value="1"/>
</dbReference>
<dbReference type="Proteomes" id="UP001597492">
    <property type="component" value="Unassembled WGS sequence"/>
</dbReference>
<evidence type="ECO:0000313" key="10">
    <source>
        <dbReference type="EMBL" id="MFD2759229.1"/>
    </source>
</evidence>
<name>A0ABW5V3N8_9MICO</name>
<comment type="similarity">
    <text evidence="2">Belongs to the diacylglycerol/lipid kinase family.</text>
</comment>
<dbReference type="RefSeq" id="WP_187325745.1">
    <property type="nucleotide sequence ID" value="NZ_JBHUNE010000009.1"/>
</dbReference>
<feature type="domain" description="DAGKc" evidence="9">
    <location>
        <begin position="7"/>
        <end position="135"/>
    </location>
</feature>